<dbReference type="EMBL" id="CP001861">
    <property type="protein sequence ID" value="ADB62842.1"/>
    <property type="molecule type" value="Genomic_DNA"/>
</dbReference>
<dbReference type="AlphaFoldDB" id="D2S0E5"/>
<dbReference type="Proteomes" id="UP000001903">
    <property type="component" value="Plasmid pHTUR01"/>
</dbReference>
<keyword evidence="1" id="KW-0614">Plasmid</keyword>
<gene>
    <name evidence="1" type="ordered locus">Htur_3994</name>
</gene>
<organism evidence="1 2">
    <name type="scientific">Haloterrigena turkmenica (strain ATCC 51198 / DSM 5511 / JCM 9101 / NCIMB 13204 / VKM B-1734 / 4k)</name>
    <name type="common">Halococcus turkmenicus</name>
    <dbReference type="NCBI Taxonomy" id="543526"/>
    <lineage>
        <taxon>Archaea</taxon>
        <taxon>Methanobacteriati</taxon>
        <taxon>Methanobacteriota</taxon>
        <taxon>Stenosarchaea group</taxon>
        <taxon>Halobacteria</taxon>
        <taxon>Halobacteriales</taxon>
        <taxon>Natrialbaceae</taxon>
        <taxon>Haloterrigena</taxon>
    </lineage>
</organism>
<dbReference type="HOGENOM" id="CLU_3371327_0_0_2"/>
<evidence type="ECO:0000313" key="2">
    <source>
        <dbReference type="Proteomes" id="UP000001903"/>
    </source>
</evidence>
<dbReference type="KEGG" id="htu:Htur_3994"/>
<proteinExistence type="predicted"/>
<reference evidence="1 2" key="1">
    <citation type="journal article" date="2010" name="Stand. Genomic Sci.">
        <title>Complete genome sequence of Haloterrigena turkmenica type strain (4k).</title>
        <authorList>
            <person name="Saunders E."/>
            <person name="Tindall B.J."/>
            <person name="Fahnrich R."/>
            <person name="Lapidus A."/>
            <person name="Copeland A."/>
            <person name="Del Rio T.G."/>
            <person name="Lucas S."/>
            <person name="Chen F."/>
            <person name="Tice H."/>
            <person name="Cheng J.F."/>
            <person name="Han C."/>
            <person name="Detter J.C."/>
            <person name="Bruce D."/>
            <person name="Goodwin L."/>
            <person name="Chain P."/>
            <person name="Pitluck S."/>
            <person name="Pati A."/>
            <person name="Ivanova N."/>
            <person name="Mavromatis K."/>
            <person name="Chen A."/>
            <person name="Palaniappan K."/>
            <person name="Land M."/>
            <person name="Hauser L."/>
            <person name="Chang Y.J."/>
            <person name="Jeffries C.D."/>
            <person name="Brettin T."/>
            <person name="Rohde M."/>
            <person name="Goker M."/>
            <person name="Bristow J."/>
            <person name="Eisen J.A."/>
            <person name="Markowitz V."/>
            <person name="Hugenholtz P."/>
            <person name="Klenk H.P."/>
            <person name="Kyrpides N.C."/>
        </authorList>
    </citation>
    <scope>NUCLEOTIDE SEQUENCE [LARGE SCALE GENOMIC DNA]</scope>
    <source>
        <strain evidence="2">ATCC 51198 / DSM 5511 / JCM 9101 / NCIMB 13204 / VKM B-1734 / 4k</strain>
    </source>
</reference>
<accession>D2S0E5</accession>
<geneLocation type="plasmid" evidence="1 2">
    <name>pHTUR01</name>
</geneLocation>
<name>D2S0E5_HALTV</name>
<evidence type="ECO:0000313" key="1">
    <source>
        <dbReference type="EMBL" id="ADB62842.1"/>
    </source>
</evidence>
<keyword evidence="2" id="KW-1185">Reference proteome</keyword>
<sequence>MTSEEARTLITVISPHRSWDTSPHVAQLLQRLEE</sequence>
<protein>
    <submittedName>
        <fullName evidence="1">Uncharacterized protein</fullName>
    </submittedName>
</protein>